<reference evidence="1" key="1">
    <citation type="journal article" date="2010" name="Microbiol. Resour. Announc.">
        <title>Comparative genomics of the bacterial genus Listeria: Genome evolution is characterized by limited gene acquisition and limited gene loss.</title>
        <authorList>
            <person name="den Bakker H.C."/>
            <person name="Cummings C.A."/>
            <person name="Ferreira V."/>
            <person name="Vatta P."/>
            <person name="Orsi R.H."/>
            <person name="Degoricija L."/>
            <person name="Barker M."/>
            <person name="Petrauskene O."/>
            <person name="Furtado M.R."/>
            <person name="Wiedmann M."/>
        </authorList>
    </citation>
    <scope>NUCLEOTIDE SEQUENCE [LARGE SCALE GENOMIC DNA]</scope>
    <source>
        <strain evidence="1">FSL N1-067</strain>
    </source>
</reference>
<gene>
    <name evidence="1" type="ORF">NT03LS_0029</name>
</gene>
<sequence length="120" mass="13915">MIIMATAIRKEQSPVPKNAAFLTSRKEVDYLERESFFITLNDAKKRAWVVRLTYFHEVDVSSLRLASFEYPSAFLGLGEIEKLDLVPIEMDMLTEEVILKDIVGQEYVIEFRDIIDVELL</sequence>
<organism evidence="1">
    <name type="scientific">Listeria seeligeri FSL N1-067</name>
    <dbReference type="NCBI Taxonomy" id="702453"/>
    <lineage>
        <taxon>Bacteria</taxon>
        <taxon>Bacillati</taxon>
        <taxon>Bacillota</taxon>
        <taxon>Bacilli</taxon>
        <taxon>Bacillales</taxon>
        <taxon>Listeriaceae</taxon>
        <taxon>Listeria</taxon>
    </lineage>
</organism>
<dbReference type="EMBL" id="ADXJ01000018">
    <property type="protein sequence ID" value="EFS01756.1"/>
    <property type="molecule type" value="Genomic_DNA"/>
</dbReference>
<accession>E3ZKU1</accession>
<evidence type="ECO:0000313" key="1">
    <source>
        <dbReference type="EMBL" id="EFS01756.1"/>
    </source>
</evidence>
<protein>
    <submittedName>
        <fullName evidence="1">Uncharacterized protein</fullName>
    </submittedName>
</protein>
<name>E3ZKU1_LISSE</name>
<dbReference type="PATRIC" id="fig|702453.3.peg.18"/>
<proteinExistence type="predicted"/>
<dbReference type="HOGENOM" id="CLU_2081931_0_0_9"/>
<dbReference type="Proteomes" id="UP000004302">
    <property type="component" value="Chromosome"/>
</dbReference>
<comment type="caution">
    <text evidence="1">The sequence shown here is derived from an EMBL/GenBank/DDBJ whole genome shotgun (WGS) entry which is preliminary data.</text>
</comment>
<dbReference type="AlphaFoldDB" id="E3ZKU1"/>